<feature type="transmembrane region" description="Helical" evidence="3">
    <location>
        <begin position="28"/>
        <end position="52"/>
    </location>
</feature>
<keyword evidence="3" id="KW-0812">Transmembrane</keyword>
<protein>
    <submittedName>
        <fullName evidence="4">DUF4352 domain-containing protein</fullName>
    </submittedName>
</protein>
<feature type="region of interest" description="Disordered" evidence="2">
    <location>
        <begin position="1"/>
        <end position="23"/>
    </location>
</feature>
<evidence type="ECO:0000256" key="1">
    <source>
        <dbReference type="ARBA" id="ARBA00022729"/>
    </source>
</evidence>
<sequence length="243" mass="24665">MKDDEAFARDREEFERLLAEEPRPRRRWIVVAATIAGAAVIAIAIAISIGGLGSSQVSAAPGADRGATASPSSGGPDATPTPDASATPPASNPSPTPDPDNDEGAAEADARETLPPEELTDPVAVDGGPIVSVGSIESVTGEAVLPGEVSGPAVRIAVDVENTTKKPIELTAAVVTLYTGADDLQASPVSKPAGKAFPSEVAPGEVARGAFVFELPEDRRAGVRVEVDLSLSDPLIAFEGDVG</sequence>
<accession>A0A4V3B3S8</accession>
<evidence type="ECO:0000256" key="2">
    <source>
        <dbReference type="SAM" id="MobiDB-lite"/>
    </source>
</evidence>
<dbReference type="RefSeq" id="WP_133398809.1">
    <property type="nucleotide sequence ID" value="NZ_SMZX01000001.1"/>
</dbReference>
<name>A0A4V3B3S8_9MICO</name>
<comment type="caution">
    <text evidence="4">The sequence shown here is derived from an EMBL/GenBank/DDBJ whole genome shotgun (WGS) entry which is preliminary data.</text>
</comment>
<proteinExistence type="predicted"/>
<keyword evidence="3" id="KW-0472">Membrane</keyword>
<keyword evidence="3" id="KW-1133">Transmembrane helix</keyword>
<dbReference type="EMBL" id="SMZX01000001">
    <property type="protein sequence ID" value="TDL45663.1"/>
    <property type="molecule type" value="Genomic_DNA"/>
</dbReference>
<gene>
    <name evidence="4" type="ORF">E2R54_04220</name>
</gene>
<dbReference type="InterPro" id="IPR029050">
    <property type="entry name" value="Immunoprotect_excell_Ig-like"/>
</dbReference>
<evidence type="ECO:0000313" key="4">
    <source>
        <dbReference type="EMBL" id="TDL45663.1"/>
    </source>
</evidence>
<organism evidence="4 5">
    <name type="scientific">Microbacterium oleivorans</name>
    <dbReference type="NCBI Taxonomy" id="273677"/>
    <lineage>
        <taxon>Bacteria</taxon>
        <taxon>Bacillati</taxon>
        <taxon>Actinomycetota</taxon>
        <taxon>Actinomycetes</taxon>
        <taxon>Micrococcales</taxon>
        <taxon>Microbacteriaceae</taxon>
        <taxon>Microbacterium</taxon>
    </lineage>
</organism>
<evidence type="ECO:0000256" key="3">
    <source>
        <dbReference type="SAM" id="Phobius"/>
    </source>
</evidence>
<feature type="region of interest" description="Disordered" evidence="2">
    <location>
        <begin position="55"/>
        <end position="128"/>
    </location>
</feature>
<evidence type="ECO:0000313" key="5">
    <source>
        <dbReference type="Proteomes" id="UP000295633"/>
    </source>
</evidence>
<keyword evidence="1" id="KW-0732">Signal</keyword>
<reference evidence="4 5" key="1">
    <citation type="submission" date="2019-03" db="EMBL/GenBank/DDBJ databases">
        <title>Genome Sequencing and Assembly of Various Microbes Isolated from Partially Reclaimed Soil and Acid Mine Drainage (AMD) Site.</title>
        <authorList>
            <person name="Steinbock B."/>
            <person name="Bechtold R."/>
            <person name="Sevigny J.L."/>
            <person name="Thomas D."/>
            <person name="Cuthill L.R."/>
            <person name="Aveiro Johannsen E.J."/>
            <person name="Thomas K."/>
            <person name="Ghosh A."/>
        </authorList>
    </citation>
    <scope>NUCLEOTIDE SEQUENCE [LARGE SCALE GENOMIC DNA]</scope>
    <source>
        <strain evidence="4 5">F-B2</strain>
    </source>
</reference>
<feature type="compositionally biased region" description="Low complexity" evidence="2">
    <location>
        <begin position="76"/>
        <end position="89"/>
    </location>
</feature>
<dbReference type="AlphaFoldDB" id="A0A4V3B3S8"/>
<dbReference type="Proteomes" id="UP000295633">
    <property type="component" value="Unassembled WGS sequence"/>
</dbReference>
<dbReference type="Gene3D" id="2.60.40.1240">
    <property type="match status" value="1"/>
</dbReference>